<evidence type="ECO:0000313" key="2">
    <source>
        <dbReference type="EMBL" id="KAK2563219.1"/>
    </source>
</evidence>
<organism evidence="2 3">
    <name type="scientific">Acropora cervicornis</name>
    <name type="common">Staghorn coral</name>
    <dbReference type="NCBI Taxonomy" id="6130"/>
    <lineage>
        <taxon>Eukaryota</taxon>
        <taxon>Metazoa</taxon>
        <taxon>Cnidaria</taxon>
        <taxon>Anthozoa</taxon>
        <taxon>Hexacorallia</taxon>
        <taxon>Scleractinia</taxon>
        <taxon>Astrocoeniina</taxon>
        <taxon>Acroporidae</taxon>
        <taxon>Acropora</taxon>
    </lineage>
</organism>
<keyword evidence="2" id="KW-0548">Nucleotidyltransferase</keyword>
<dbReference type="GO" id="GO:0003964">
    <property type="term" value="F:RNA-directed DNA polymerase activity"/>
    <property type="evidence" value="ECO:0007669"/>
    <property type="project" value="UniProtKB-KW"/>
</dbReference>
<dbReference type="EMBL" id="JARQWQ010000026">
    <property type="protein sequence ID" value="KAK2563219.1"/>
    <property type="molecule type" value="Genomic_DNA"/>
</dbReference>
<dbReference type="AlphaFoldDB" id="A0AAD9QKY8"/>
<sequence>MRPKHLKVMHFNTQSMVSAFDELLLTIKQYLFDMISMSETWLKDNPLLLNHEFRSRNSIRGGGVGAYMNETLTFKRRSDIEAKEPDLEHLWLEFPKRISHTDVPPCPLVSDHDAVYATINIKVTRFQTRHKFVRNLKSFDESSFVDDFKTLLFAASFGVRNLKSFDESSFVDDFKTLPFAASFGVSDPDEELEILSSLIKECIVRHAPLKLTKVTRPPAPWLKDPAIAELKEQRDRLRSAARARKNNKETWEKFRAVRNRLKELIKSTKRNFMERMLSSKKSKEVWTVIHRILHPSPQRITMQPDKLNNFFASTAERTIGINADHVDDYASIIKFIQSLPANIENGFQIRTVTLKEVIHELRNIRSDCSTGPDNIPAKMIKMVADYLGSPLTDVINTCIKNLYFPSAWKLARICAIPKGNQIKSEKDFRPISILPVLSKVYERLIFHQLSVFIDKNYVLNSNISAYRKGQSTTTVLQAIRDDIVKAMKRSEVTMMLLAGFSKAFDTICFRNLITKMSKLGFSRDFLIWTLNYVMHRKQFVQIDDTCSEVNPFPSKGFPIEE</sequence>
<proteinExistence type="predicted"/>
<keyword evidence="3" id="KW-1185">Reference proteome</keyword>
<comment type="caution">
    <text evidence="2">The sequence shown here is derived from an EMBL/GenBank/DDBJ whole genome shotgun (WGS) entry which is preliminary data.</text>
</comment>
<evidence type="ECO:0000259" key="1">
    <source>
        <dbReference type="Pfam" id="PF00078"/>
    </source>
</evidence>
<keyword evidence="2" id="KW-0695">RNA-directed DNA polymerase</keyword>
<protein>
    <submittedName>
        <fullName evidence="2">RNA-directed DNA polymerase from mobile element jockey</fullName>
    </submittedName>
</protein>
<dbReference type="PANTHER" id="PTHR47510:SF3">
    <property type="entry name" value="ENDO_EXONUCLEASE_PHOSPHATASE DOMAIN-CONTAINING PROTEIN"/>
    <property type="match status" value="1"/>
</dbReference>
<gene>
    <name evidence="2" type="ORF">P5673_013571</name>
</gene>
<reference evidence="2" key="1">
    <citation type="journal article" date="2023" name="G3 (Bethesda)">
        <title>Whole genome assembly and annotation of the endangered Caribbean coral Acropora cervicornis.</title>
        <authorList>
            <person name="Selwyn J.D."/>
            <person name="Vollmer S.V."/>
        </authorList>
    </citation>
    <scope>NUCLEOTIDE SEQUENCE</scope>
    <source>
        <strain evidence="2">K2</strain>
    </source>
</reference>
<feature type="domain" description="Reverse transcriptase" evidence="1">
    <location>
        <begin position="417"/>
        <end position="530"/>
    </location>
</feature>
<accession>A0AAD9QKY8</accession>
<dbReference type="Pfam" id="PF00078">
    <property type="entry name" value="RVT_1"/>
    <property type="match status" value="1"/>
</dbReference>
<dbReference type="Proteomes" id="UP001249851">
    <property type="component" value="Unassembled WGS sequence"/>
</dbReference>
<evidence type="ECO:0000313" key="3">
    <source>
        <dbReference type="Proteomes" id="UP001249851"/>
    </source>
</evidence>
<dbReference type="PANTHER" id="PTHR47510">
    <property type="entry name" value="REVERSE TRANSCRIPTASE DOMAIN-CONTAINING PROTEIN"/>
    <property type="match status" value="1"/>
</dbReference>
<dbReference type="InterPro" id="IPR043502">
    <property type="entry name" value="DNA/RNA_pol_sf"/>
</dbReference>
<dbReference type="SUPFAM" id="SSF56672">
    <property type="entry name" value="DNA/RNA polymerases"/>
    <property type="match status" value="1"/>
</dbReference>
<keyword evidence="2" id="KW-0808">Transferase</keyword>
<dbReference type="InterPro" id="IPR000477">
    <property type="entry name" value="RT_dom"/>
</dbReference>
<reference evidence="2" key="2">
    <citation type="journal article" date="2023" name="Science">
        <title>Genomic signatures of disease resistance in endangered staghorn corals.</title>
        <authorList>
            <person name="Vollmer S.V."/>
            <person name="Selwyn J.D."/>
            <person name="Despard B.A."/>
            <person name="Roesel C.L."/>
        </authorList>
    </citation>
    <scope>NUCLEOTIDE SEQUENCE</scope>
    <source>
        <strain evidence="2">K2</strain>
    </source>
</reference>
<name>A0AAD9QKY8_ACRCE</name>